<dbReference type="GO" id="GO:0004064">
    <property type="term" value="F:arylesterase activity"/>
    <property type="evidence" value="ECO:0007669"/>
    <property type="project" value="InterPro"/>
</dbReference>
<dbReference type="InterPro" id="IPR002640">
    <property type="entry name" value="Arylesterase"/>
</dbReference>
<keyword evidence="6" id="KW-0106">Calcium</keyword>
<comment type="caution">
    <text evidence="8">The sequence shown here is derived from an EMBL/GenBank/DDBJ whole genome shotgun (WGS) entry which is preliminary data.</text>
</comment>
<evidence type="ECO:0000313" key="8">
    <source>
        <dbReference type="EMBL" id="KAK2151004.1"/>
    </source>
</evidence>
<protein>
    <submittedName>
        <fullName evidence="8">Uncharacterized protein</fullName>
    </submittedName>
</protein>
<reference evidence="8" key="1">
    <citation type="journal article" date="2023" name="Mol. Biol. Evol.">
        <title>Third-Generation Sequencing Reveals the Adaptive Role of the Epigenome in Three Deep-Sea Polychaetes.</title>
        <authorList>
            <person name="Perez M."/>
            <person name="Aroh O."/>
            <person name="Sun Y."/>
            <person name="Lan Y."/>
            <person name="Juniper S.K."/>
            <person name="Young C.R."/>
            <person name="Angers B."/>
            <person name="Qian P.Y."/>
        </authorList>
    </citation>
    <scope>NUCLEOTIDE SEQUENCE</scope>
    <source>
        <strain evidence="8">P08H-3</strain>
    </source>
</reference>
<feature type="binding site" evidence="6">
    <location>
        <position position="170"/>
    </location>
    <ligand>
        <name>Ca(2+)</name>
        <dbReference type="ChEBI" id="CHEBI:29108"/>
        <label>1</label>
        <note>catalytic</note>
    </ligand>
</feature>
<dbReference type="InterPro" id="IPR051288">
    <property type="entry name" value="Serum_paraoxonase/arylesterase"/>
</dbReference>
<evidence type="ECO:0000256" key="5">
    <source>
        <dbReference type="PIRSR" id="PIRSR602640-1"/>
    </source>
</evidence>
<comment type="PTM">
    <text evidence="7">Glycosylated.</text>
</comment>
<keyword evidence="4 7" id="KW-0325">Glycoprotein</keyword>
<accession>A0AAD9JDR5</accession>
<dbReference type="PANTHER" id="PTHR11799">
    <property type="entry name" value="PARAOXONASE"/>
    <property type="match status" value="1"/>
</dbReference>
<feature type="binding site" evidence="6">
    <location>
        <position position="115"/>
    </location>
    <ligand>
        <name>Ca(2+)</name>
        <dbReference type="ChEBI" id="CHEBI:29108"/>
        <label>1</label>
        <note>catalytic</note>
    </ligand>
</feature>
<gene>
    <name evidence="8" type="ORF">LSH36_380g06018</name>
</gene>
<dbReference type="PANTHER" id="PTHR11799:SF12">
    <property type="entry name" value="PARAOXONASE-RELATED"/>
    <property type="match status" value="1"/>
</dbReference>
<keyword evidence="6" id="KW-0479">Metal-binding</keyword>
<dbReference type="GO" id="GO:0046872">
    <property type="term" value="F:metal ion binding"/>
    <property type="evidence" value="ECO:0007669"/>
    <property type="project" value="UniProtKB-KW"/>
</dbReference>
<evidence type="ECO:0000256" key="6">
    <source>
        <dbReference type="PIRSR" id="PIRSR602640-2"/>
    </source>
</evidence>
<dbReference type="EMBL" id="JAODUP010000380">
    <property type="protein sequence ID" value="KAK2151004.1"/>
    <property type="molecule type" value="Genomic_DNA"/>
</dbReference>
<sequence>MARLLLLFAKTGLRFNSRWNTKSEHSEGGVFVWDLSKSDMKPKRVEINNYPTDMSQVDFHGLSCWTDNKTDEIYIFIVNQNETSSSVDVFIFDEEDLSLYYMITYQDPLFNVLKDIVAVNKQSFFITNYLYCRGTVVSKIEMLLMLRWGSVLFYDGETTSVVHDGLLMPNGIHKSPDNRYLYLAHTGLREVLIYRLSQNGTLSLRQRFPTYSLLGYITVDENGNIWAGSQPKGVNFIMHLGDPTVDSPSQVLRLKIEEGHILDITEPFVDDGRLISGSSVALYAKNKLLIGSAATKTIVLSSEIIAVRGKVKSEEFRRHLMYRSNR</sequence>
<keyword evidence="9" id="KW-1185">Reference proteome</keyword>
<evidence type="ECO:0000256" key="3">
    <source>
        <dbReference type="ARBA" id="ARBA00023157"/>
    </source>
</evidence>
<dbReference type="InterPro" id="IPR011042">
    <property type="entry name" value="6-blade_b-propeller_TolB-like"/>
</dbReference>
<evidence type="ECO:0000313" key="9">
    <source>
        <dbReference type="Proteomes" id="UP001208570"/>
    </source>
</evidence>
<name>A0AAD9JDR5_9ANNE</name>
<keyword evidence="3" id="KW-1015">Disulfide bond</keyword>
<feature type="glycosylation site" description="N-linked (GlcNAc...) asparagine" evidence="7">
    <location>
        <position position="199"/>
    </location>
</feature>
<comment type="similarity">
    <text evidence="1">Belongs to the paraoxonase family.</text>
</comment>
<keyword evidence="2" id="KW-0378">Hydrolase</keyword>
<evidence type="ECO:0000256" key="7">
    <source>
        <dbReference type="PIRSR" id="PIRSR602640-4"/>
    </source>
</evidence>
<dbReference type="Gene3D" id="2.120.10.30">
    <property type="entry name" value="TolB, C-terminal domain"/>
    <property type="match status" value="1"/>
</dbReference>
<feature type="active site" description="Proton acceptor" evidence="5">
    <location>
        <position position="60"/>
    </location>
</feature>
<feature type="binding site" evidence="6">
    <location>
        <position position="62"/>
    </location>
    <ligand>
        <name>Ca(2+)</name>
        <dbReference type="ChEBI" id="CHEBI:29108"/>
        <label>1</label>
        <note>catalytic</note>
    </ligand>
</feature>
<dbReference type="Pfam" id="PF01731">
    <property type="entry name" value="Arylesterase"/>
    <property type="match status" value="1"/>
</dbReference>
<proteinExistence type="inferred from homology"/>
<evidence type="ECO:0000256" key="1">
    <source>
        <dbReference type="ARBA" id="ARBA00008595"/>
    </source>
</evidence>
<dbReference type="Proteomes" id="UP001208570">
    <property type="component" value="Unassembled WGS sequence"/>
</dbReference>
<comment type="cofactor">
    <cofactor evidence="6">
        <name>Ca(2+)</name>
        <dbReference type="ChEBI" id="CHEBI:29108"/>
    </cofactor>
    <text evidence="6">Binds 2 calcium ions per subunit.</text>
</comment>
<dbReference type="SUPFAM" id="SSF63829">
    <property type="entry name" value="Calcium-dependent phosphotriesterase"/>
    <property type="match status" value="1"/>
</dbReference>
<organism evidence="8 9">
    <name type="scientific">Paralvinella palmiformis</name>
    <dbReference type="NCBI Taxonomy" id="53620"/>
    <lineage>
        <taxon>Eukaryota</taxon>
        <taxon>Metazoa</taxon>
        <taxon>Spiralia</taxon>
        <taxon>Lophotrochozoa</taxon>
        <taxon>Annelida</taxon>
        <taxon>Polychaeta</taxon>
        <taxon>Sedentaria</taxon>
        <taxon>Canalipalpata</taxon>
        <taxon>Terebellida</taxon>
        <taxon>Terebelliformia</taxon>
        <taxon>Alvinellidae</taxon>
        <taxon>Paralvinella</taxon>
    </lineage>
</organism>
<dbReference type="AlphaFoldDB" id="A0AAD9JDR5"/>
<evidence type="ECO:0000256" key="4">
    <source>
        <dbReference type="ARBA" id="ARBA00023180"/>
    </source>
</evidence>
<evidence type="ECO:0000256" key="2">
    <source>
        <dbReference type="ARBA" id="ARBA00022801"/>
    </source>
</evidence>